<proteinExistence type="predicted"/>
<evidence type="ECO:0000313" key="2">
    <source>
        <dbReference type="Proteomes" id="UP000199568"/>
    </source>
</evidence>
<dbReference type="Proteomes" id="UP000199568">
    <property type="component" value="Unassembled WGS sequence"/>
</dbReference>
<name>A0A1I0B565_9FIRM</name>
<gene>
    <name evidence="1" type="ORF">SAMN05660297_01190</name>
</gene>
<reference evidence="1 2" key="1">
    <citation type="submission" date="2016-10" db="EMBL/GenBank/DDBJ databases">
        <authorList>
            <person name="de Groot N.N."/>
        </authorList>
    </citation>
    <scope>NUCLEOTIDE SEQUENCE [LARGE SCALE GENOMIC DNA]</scope>
    <source>
        <strain evidence="1 2">DSM 18979</strain>
    </source>
</reference>
<dbReference type="AlphaFoldDB" id="A0A1I0B565"/>
<keyword evidence="2" id="KW-1185">Reference proteome</keyword>
<dbReference type="EMBL" id="FOHU01000003">
    <property type="protein sequence ID" value="SET01138.1"/>
    <property type="molecule type" value="Genomic_DNA"/>
</dbReference>
<protein>
    <submittedName>
        <fullName evidence="1">Uncharacterized protein</fullName>
    </submittedName>
</protein>
<organism evidence="1 2">
    <name type="scientific">Natronincola peptidivorans</name>
    <dbReference type="NCBI Taxonomy" id="426128"/>
    <lineage>
        <taxon>Bacteria</taxon>
        <taxon>Bacillati</taxon>
        <taxon>Bacillota</taxon>
        <taxon>Clostridia</taxon>
        <taxon>Peptostreptococcales</taxon>
        <taxon>Natronincolaceae</taxon>
        <taxon>Natronincola</taxon>
    </lineage>
</organism>
<accession>A0A1I0B565</accession>
<sequence length="54" mass="6074">MGISFGTLQAKTPDDKKIIEILMEKGNVHQQKAKEAGVRLELFTYLLMLLPPAF</sequence>
<evidence type="ECO:0000313" key="1">
    <source>
        <dbReference type="EMBL" id="SET01138.1"/>
    </source>
</evidence>